<reference evidence="2 3" key="1">
    <citation type="journal article" date="2024" name="Ann. Entomol. Soc. Am.">
        <title>Genomic analyses of the southern and eastern yellowjacket wasps (Hymenoptera: Vespidae) reveal evolutionary signatures of social life.</title>
        <authorList>
            <person name="Catto M.A."/>
            <person name="Caine P.B."/>
            <person name="Orr S.E."/>
            <person name="Hunt B.G."/>
            <person name="Goodisman M.A.D."/>
        </authorList>
    </citation>
    <scope>NUCLEOTIDE SEQUENCE [LARGE SCALE GENOMIC DNA]</scope>
    <source>
        <strain evidence="2">233</strain>
        <tissue evidence="2">Head and thorax</tissue>
    </source>
</reference>
<organism evidence="2 3">
    <name type="scientific">Vespula squamosa</name>
    <name type="common">Southern yellow jacket</name>
    <name type="synonym">Wasp</name>
    <dbReference type="NCBI Taxonomy" id="30214"/>
    <lineage>
        <taxon>Eukaryota</taxon>
        <taxon>Metazoa</taxon>
        <taxon>Ecdysozoa</taxon>
        <taxon>Arthropoda</taxon>
        <taxon>Hexapoda</taxon>
        <taxon>Insecta</taxon>
        <taxon>Pterygota</taxon>
        <taxon>Neoptera</taxon>
        <taxon>Endopterygota</taxon>
        <taxon>Hymenoptera</taxon>
        <taxon>Apocrita</taxon>
        <taxon>Aculeata</taxon>
        <taxon>Vespoidea</taxon>
        <taxon>Vespidae</taxon>
        <taxon>Vespinae</taxon>
        <taxon>Vespula</taxon>
    </lineage>
</organism>
<protein>
    <submittedName>
        <fullName evidence="2">Uncharacterized protein</fullName>
    </submittedName>
</protein>
<dbReference type="AlphaFoldDB" id="A0ABD2A2I7"/>
<evidence type="ECO:0000256" key="1">
    <source>
        <dbReference type="SAM" id="MobiDB-lite"/>
    </source>
</evidence>
<feature type="region of interest" description="Disordered" evidence="1">
    <location>
        <begin position="132"/>
        <end position="164"/>
    </location>
</feature>
<name>A0ABD2A2I7_VESSQ</name>
<proteinExistence type="predicted"/>
<dbReference type="Proteomes" id="UP001607302">
    <property type="component" value="Unassembled WGS sequence"/>
</dbReference>
<evidence type="ECO:0000313" key="3">
    <source>
        <dbReference type="Proteomes" id="UP001607302"/>
    </source>
</evidence>
<accession>A0ABD2A2I7</accession>
<gene>
    <name evidence="2" type="ORF">V1478_016041</name>
</gene>
<evidence type="ECO:0000313" key="2">
    <source>
        <dbReference type="EMBL" id="KAL2714856.1"/>
    </source>
</evidence>
<keyword evidence="3" id="KW-1185">Reference proteome</keyword>
<sequence>MVGSNIRRTTSKYDTREAEKPIVRCVQPGYGNPMQMTELSEVSDEGSAHFIGTFRGQLRAEACGRRGNGTVHAALRYVVLLLWSNPRALNDAAEKDEAKKKKEVRVGNPEASIAYQCPREFIVRSWNEEGPPAKVRRERKPAHGPNETLERKINENEDENEEGGINELHRIVESKGHEAFR</sequence>
<dbReference type="EMBL" id="JAUDFV010000156">
    <property type="protein sequence ID" value="KAL2714856.1"/>
    <property type="molecule type" value="Genomic_DNA"/>
</dbReference>
<comment type="caution">
    <text evidence="2">The sequence shown here is derived from an EMBL/GenBank/DDBJ whole genome shotgun (WGS) entry which is preliminary data.</text>
</comment>